<evidence type="ECO:0000256" key="1">
    <source>
        <dbReference type="ARBA" id="ARBA00022515"/>
    </source>
</evidence>
<comment type="catalytic activity">
    <reaction evidence="11">
        <text>ATP + H2O = ADP + phosphate + H(+)</text>
        <dbReference type="Rhea" id="RHEA:13065"/>
        <dbReference type="ChEBI" id="CHEBI:15377"/>
        <dbReference type="ChEBI" id="CHEBI:15378"/>
        <dbReference type="ChEBI" id="CHEBI:30616"/>
        <dbReference type="ChEBI" id="CHEBI:43474"/>
        <dbReference type="ChEBI" id="CHEBI:456216"/>
        <dbReference type="EC" id="5.6.2.4"/>
    </reaction>
</comment>
<dbReference type="SMART" id="SM00490">
    <property type="entry name" value="HELICc"/>
    <property type="match status" value="1"/>
</dbReference>
<feature type="binding site" evidence="11">
    <location>
        <position position="518"/>
    </location>
    <ligand>
        <name>Zn(2+)</name>
        <dbReference type="ChEBI" id="CHEBI:29105"/>
        <label>2</label>
    </ligand>
</feature>
<keyword evidence="15" id="KW-1185">Reference proteome</keyword>
<evidence type="ECO:0000256" key="10">
    <source>
        <dbReference type="ARBA" id="ARBA00023235"/>
    </source>
</evidence>
<dbReference type="PANTHER" id="PTHR30580:SF0">
    <property type="entry name" value="PRIMOSOMAL PROTEIN N"/>
    <property type="match status" value="1"/>
</dbReference>
<dbReference type="PANTHER" id="PTHR30580">
    <property type="entry name" value="PRIMOSOMAL PROTEIN N"/>
    <property type="match status" value="1"/>
</dbReference>
<dbReference type="Pfam" id="PF00270">
    <property type="entry name" value="DEAD"/>
    <property type="match status" value="1"/>
</dbReference>
<organism evidence="14 15">
    <name type="scientific">Oceanobacillus kapialis</name>
    <dbReference type="NCBI Taxonomy" id="481353"/>
    <lineage>
        <taxon>Bacteria</taxon>
        <taxon>Bacillati</taxon>
        <taxon>Bacillota</taxon>
        <taxon>Bacilli</taxon>
        <taxon>Bacillales</taxon>
        <taxon>Bacillaceae</taxon>
        <taxon>Oceanobacillus</taxon>
    </lineage>
</organism>
<dbReference type="RefSeq" id="WP_379561027.1">
    <property type="nucleotide sequence ID" value="NZ_JBHUMX010000013.1"/>
</dbReference>
<feature type="binding site" evidence="11">
    <location>
        <position position="536"/>
    </location>
    <ligand>
        <name>Zn(2+)</name>
        <dbReference type="ChEBI" id="CHEBI:29105"/>
        <label>2</label>
    </ligand>
</feature>
<keyword evidence="5 11" id="KW-0378">Hydrolase</keyword>
<feature type="binding site" evidence="11">
    <location>
        <position position="533"/>
    </location>
    <ligand>
        <name>Zn(2+)</name>
        <dbReference type="ChEBI" id="CHEBI:29105"/>
        <label>2</label>
    </ligand>
</feature>
<keyword evidence="4 11" id="KW-0547">Nucleotide-binding</keyword>
<dbReference type="Pfam" id="PF00271">
    <property type="entry name" value="Helicase_C"/>
    <property type="match status" value="1"/>
</dbReference>
<dbReference type="PROSITE" id="PS51194">
    <property type="entry name" value="HELICASE_CTER"/>
    <property type="match status" value="1"/>
</dbReference>
<dbReference type="Gene3D" id="3.40.50.300">
    <property type="entry name" value="P-loop containing nucleotide triphosphate hydrolases"/>
    <property type="match status" value="2"/>
</dbReference>
<dbReference type="InterPro" id="IPR041236">
    <property type="entry name" value="PriA_C"/>
</dbReference>
<dbReference type="NCBIfam" id="TIGR00595">
    <property type="entry name" value="priA"/>
    <property type="match status" value="1"/>
</dbReference>
<dbReference type="InterPro" id="IPR040498">
    <property type="entry name" value="PriA_CRR"/>
</dbReference>
<keyword evidence="3 11" id="KW-0479">Metal-binding</keyword>
<feature type="binding site" evidence="11">
    <location>
        <position position="506"/>
    </location>
    <ligand>
        <name>Zn(2+)</name>
        <dbReference type="ChEBI" id="CHEBI:29105"/>
        <label>1</label>
    </ligand>
</feature>
<evidence type="ECO:0000256" key="7">
    <source>
        <dbReference type="ARBA" id="ARBA00022833"/>
    </source>
</evidence>
<feature type="binding site" evidence="11">
    <location>
        <position position="549"/>
    </location>
    <ligand>
        <name>Zn(2+)</name>
        <dbReference type="ChEBI" id="CHEBI:29105"/>
        <label>1</label>
    </ligand>
</feature>
<comment type="function">
    <text evidence="11">Initiates the restart of stalled replication forks, which reloads the replicative helicase on sites other than the origin of replication. Recognizes and binds to abandoned replication forks and remodels them to uncover a helicase loading site. Promotes assembly of the primosome at these replication forks.</text>
</comment>
<evidence type="ECO:0000256" key="6">
    <source>
        <dbReference type="ARBA" id="ARBA00022806"/>
    </source>
</evidence>
<dbReference type="InterPro" id="IPR011545">
    <property type="entry name" value="DEAD/DEAH_box_helicase_dom"/>
</dbReference>
<dbReference type="Pfam" id="PF18074">
    <property type="entry name" value="PriA_C"/>
    <property type="match status" value="1"/>
</dbReference>
<dbReference type="InterPro" id="IPR041222">
    <property type="entry name" value="PriA_3primeBD"/>
</dbReference>
<dbReference type="EMBL" id="JBHUMX010000013">
    <property type="protein sequence ID" value="MFD2628332.1"/>
    <property type="molecule type" value="Genomic_DNA"/>
</dbReference>
<dbReference type="Pfam" id="PF18319">
    <property type="entry name" value="Zn_ribbon_PriA"/>
    <property type="match status" value="1"/>
</dbReference>
<protein>
    <recommendedName>
        <fullName evidence="11">Replication restart protein PriA</fullName>
    </recommendedName>
    <alternativeName>
        <fullName evidence="11">ATP-dependent DNA helicase PriA</fullName>
        <ecNumber evidence="11">5.6.2.4</ecNumber>
    </alternativeName>
    <alternativeName>
        <fullName evidence="11">DNA 3'-5' helicase PriA</fullName>
    </alternativeName>
</protein>
<comment type="similarity">
    <text evidence="11">Belongs to the helicase family. PriA subfamily.</text>
</comment>
<evidence type="ECO:0000256" key="11">
    <source>
        <dbReference type="HAMAP-Rule" id="MF_00983"/>
    </source>
</evidence>
<keyword evidence="1 11" id="KW-0639">Primosome</keyword>
<dbReference type="SUPFAM" id="SSF52540">
    <property type="entry name" value="P-loop containing nucleoside triphosphate hydrolases"/>
    <property type="match status" value="2"/>
</dbReference>
<dbReference type="Pfam" id="PF17764">
    <property type="entry name" value="PriA_3primeBD"/>
    <property type="match status" value="1"/>
</dbReference>
<feature type="binding site" evidence="11">
    <location>
        <position position="546"/>
    </location>
    <ligand>
        <name>Zn(2+)</name>
        <dbReference type="ChEBI" id="CHEBI:29105"/>
        <label>1</label>
    </ligand>
</feature>
<keyword evidence="10 11" id="KW-0413">Isomerase</keyword>
<feature type="domain" description="Helicase ATP-binding" evidence="12">
    <location>
        <begin position="278"/>
        <end position="444"/>
    </location>
</feature>
<comment type="catalytic activity">
    <reaction evidence="11">
        <text>Couples ATP hydrolysis with the unwinding of duplex DNA by translocating in the 3'-5' direction.</text>
        <dbReference type="EC" id="5.6.2.4"/>
    </reaction>
</comment>
<dbReference type="EC" id="5.6.2.4" evidence="11"/>
<evidence type="ECO:0000259" key="12">
    <source>
        <dbReference type="PROSITE" id="PS51192"/>
    </source>
</evidence>
<evidence type="ECO:0000256" key="5">
    <source>
        <dbReference type="ARBA" id="ARBA00022801"/>
    </source>
</evidence>
<dbReference type="PROSITE" id="PS51192">
    <property type="entry name" value="HELICASE_ATP_BIND_1"/>
    <property type="match status" value="1"/>
</dbReference>
<evidence type="ECO:0000259" key="13">
    <source>
        <dbReference type="PROSITE" id="PS51194"/>
    </source>
</evidence>
<comment type="subunit">
    <text evidence="11">Component of the replication restart primosome.</text>
</comment>
<dbReference type="InterPro" id="IPR005259">
    <property type="entry name" value="PriA"/>
</dbReference>
<dbReference type="HAMAP" id="MF_00983">
    <property type="entry name" value="PriA"/>
    <property type="match status" value="1"/>
</dbReference>
<keyword evidence="9 11" id="KW-0238">DNA-binding</keyword>
<keyword evidence="8 11" id="KW-0067">ATP-binding</keyword>
<evidence type="ECO:0000256" key="3">
    <source>
        <dbReference type="ARBA" id="ARBA00022723"/>
    </source>
</evidence>
<dbReference type="InterPro" id="IPR001650">
    <property type="entry name" value="Helicase_C-like"/>
</dbReference>
<evidence type="ECO:0000256" key="4">
    <source>
        <dbReference type="ARBA" id="ARBA00022741"/>
    </source>
</evidence>
<gene>
    <name evidence="11 14" type="primary">priA</name>
    <name evidence="14" type="ORF">ACFSUN_05990</name>
</gene>
<dbReference type="CDD" id="cd18804">
    <property type="entry name" value="SF2_C_priA"/>
    <property type="match status" value="1"/>
</dbReference>
<dbReference type="SMART" id="SM00487">
    <property type="entry name" value="DEXDc"/>
    <property type="match status" value="1"/>
</dbReference>
<accession>A0ABW5PY96</accession>
<proteinExistence type="inferred from homology"/>
<dbReference type="GO" id="GO:0016787">
    <property type="term" value="F:hydrolase activity"/>
    <property type="evidence" value="ECO:0007669"/>
    <property type="project" value="UniProtKB-KW"/>
</dbReference>
<reference evidence="15" key="1">
    <citation type="journal article" date="2019" name="Int. J. Syst. Evol. Microbiol.">
        <title>The Global Catalogue of Microorganisms (GCM) 10K type strain sequencing project: providing services to taxonomists for standard genome sequencing and annotation.</title>
        <authorList>
            <consortium name="The Broad Institute Genomics Platform"/>
            <consortium name="The Broad Institute Genome Sequencing Center for Infectious Disease"/>
            <person name="Wu L."/>
            <person name="Ma J."/>
        </authorList>
    </citation>
    <scope>NUCLEOTIDE SEQUENCE [LARGE SCALE GENOMIC DNA]</scope>
    <source>
        <strain evidence="15">TISTR 1858</strain>
    </source>
</reference>
<feature type="domain" description="Helicase C-terminal" evidence="13">
    <location>
        <begin position="541"/>
        <end position="695"/>
    </location>
</feature>
<dbReference type="InterPro" id="IPR014001">
    <property type="entry name" value="Helicase_ATP-bd"/>
</dbReference>
<evidence type="ECO:0000256" key="8">
    <source>
        <dbReference type="ARBA" id="ARBA00022840"/>
    </source>
</evidence>
<evidence type="ECO:0000256" key="2">
    <source>
        <dbReference type="ARBA" id="ARBA00022705"/>
    </source>
</evidence>
<comment type="cofactor">
    <cofactor evidence="11">
        <name>Zn(2+)</name>
        <dbReference type="ChEBI" id="CHEBI:29105"/>
    </cofactor>
    <text evidence="11">Binds 2 zinc ions per subunit.</text>
</comment>
<dbReference type="InterPro" id="IPR027417">
    <property type="entry name" value="P-loop_NTPase"/>
</dbReference>
<keyword evidence="7 11" id="KW-0862">Zinc</keyword>
<dbReference type="Proteomes" id="UP001597451">
    <property type="component" value="Unassembled WGS sequence"/>
</dbReference>
<comment type="caution">
    <text evidence="14">The sequence shown here is derived from an EMBL/GenBank/DDBJ whole genome shotgun (WGS) entry which is preliminary data.</text>
</comment>
<keyword evidence="2 11" id="KW-0235">DNA replication</keyword>
<dbReference type="CDD" id="cd17929">
    <property type="entry name" value="DEXHc_priA"/>
    <property type="match status" value="1"/>
</dbReference>
<dbReference type="InterPro" id="IPR042115">
    <property type="entry name" value="PriA_3primeBD_sf"/>
</dbReference>
<evidence type="ECO:0000313" key="15">
    <source>
        <dbReference type="Proteomes" id="UP001597451"/>
    </source>
</evidence>
<evidence type="ECO:0000256" key="9">
    <source>
        <dbReference type="ARBA" id="ARBA00023125"/>
    </source>
</evidence>
<keyword evidence="6 11" id="KW-0347">Helicase</keyword>
<feature type="binding site" evidence="11">
    <location>
        <position position="509"/>
    </location>
    <ligand>
        <name>Zn(2+)</name>
        <dbReference type="ChEBI" id="CHEBI:29105"/>
        <label>1</label>
    </ligand>
</feature>
<dbReference type="Gene3D" id="3.40.1440.60">
    <property type="entry name" value="PriA, 3(prime) DNA-binding domain"/>
    <property type="match status" value="1"/>
</dbReference>
<dbReference type="NCBIfam" id="NF004066">
    <property type="entry name" value="PRK05580.1-3"/>
    <property type="match status" value="1"/>
</dbReference>
<name>A0ABW5PY96_9BACI</name>
<evidence type="ECO:0000313" key="14">
    <source>
        <dbReference type="EMBL" id="MFD2628332.1"/>
    </source>
</evidence>
<sequence length="801" mass="91272">MRIAKVIVDVPANSINQTFDYLIPEKFLDILKVGMRVTVPFGPRKIMGFVVGKAEESTFKSLREIEQVLDVTPVLTEELLHLGEWVAKDTVSLYITALQAMLPQVLKAQYKKELLRNTDASLSQELEHLFAGRDVIAYEEFEGASVSYYQLQKAVQDGDLVVKYLVHSKITKKYVTMVQPAREGYLLEEALQDLSKNAMKQRELLGYFIENPQPIEKKLLLKKFQTTSSTIRTLIDKSLIETTQVEVYRDPHQQQFHKTTALPLTEEQEQAITPIKQNIANDEHDVFLVHGVTGSGKTELYLQAIQDVIMKGQEAIVLVPEIALTPQMVNRFKGRFGSKVAVMHSALSAGEKYDEWRRIHQKEVQVVVGARSAIFAPFENLGIIIIDEEHEATYKQEDQPRYHARDVAIQRGKTHHCPVVLGSATPTLESFARAQKGVYKLATLRKRTNDKEMPPVEIVDMRAELHAGNRSMFSRTLMDKMENCLSKGEQIVLLLNRRGYSTFVMCRDCGHVKECPHCDIALTYHKNFNHLKCHYCSYEEPMPTNCPECNSDLIRYFGTGTQRVEEALTKLLPEAGIIRMDVDTTRRKGSHETLLRKFANKEASILLGTQMIAKGLDFENVTLVGVLTADSMLHLPDFRSSEKTFQLLTQVSGRAGRHELTGEVIVQTYTPDHYSIELASEYDFEGFYKKEMATRKTFQYPPFFFLALITVSHTNKVTAVQTTNHIVQQLLQHVSNNTVVLGPSPSPVPRIKDRYRYQCMIKYKNEPQLRDMISSITEQFKEATQKGDLLITVDMQPHHLM</sequence>
<feature type="binding site" evidence="11">
    <location>
        <position position="515"/>
    </location>
    <ligand>
        <name>Zn(2+)</name>
        <dbReference type="ChEBI" id="CHEBI:29105"/>
        <label>2</label>
    </ligand>
</feature>